<name>A0A166CJG3_9AGAM</name>
<organism evidence="3 4">
    <name type="scientific">Athelia psychrophila</name>
    <dbReference type="NCBI Taxonomy" id="1759441"/>
    <lineage>
        <taxon>Eukaryota</taxon>
        <taxon>Fungi</taxon>
        <taxon>Dikarya</taxon>
        <taxon>Basidiomycota</taxon>
        <taxon>Agaricomycotina</taxon>
        <taxon>Agaricomycetes</taxon>
        <taxon>Agaricomycetidae</taxon>
        <taxon>Atheliales</taxon>
        <taxon>Atheliaceae</taxon>
        <taxon>Athelia</taxon>
    </lineage>
</organism>
<dbReference type="PANTHER" id="PTHR40465:SF1">
    <property type="entry name" value="DUF6534 DOMAIN-CONTAINING PROTEIN"/>
    <property type="match status" value="1"/>
</dbReference>
<sequence length="289" mass="32180">MNGLWLVALILAAALYGVVSGQTLTYLRRDCHDRLRLKIMVIVIWSLESLHVFFTACLAWDRVIINHANVASGFLFWSIPASMIVMNSSIAMVQYIWIMRIWQLNTSRYRSIIAACMLVLVATFAALTIAWAALLLVVLGSPASPRSNHPTLASALIWMPPLTLSVQILNDVLATSMLFAALYRNKSGIRRTDALLTKAIVYSLNTGFLTCAIAILVTRLAIPNQIYCEAVYLATAKVYSISLLAMLNWDPSKNGTPERSDDCAFEFTTIAQDSMQWDNDIRDTGDILR</sequence>
<feature type="transmembrane region" description="Helical" evidence="1">
    <location>
        <begin position="39"/>
        <end position="62"/>
    </location>
</feature>
<dbReference type="AlphaFoldDB" id="A0A166CJG3"/>
<feature type="transmembrane region" description="Helical" evidence="1">
    <location>
        <begin position="195"/>
        <end position="218"/>
    </location>
</feature>
<evidence type="ECO:0000256" key="1">
    <source>
        <dbReference type="SAM" id="Phobius"/>
    </source>
</evidence>
<feature type="transmembrane region" description="Helical" evidence="1">
    <location>
        <begin position="74"/>
        <end position="99"/>
    </location>
</feature>
<keyword evidence="1" id="KW-1133">Transmembrane helix</keyword>
<feature type="transmembrane region" description="Helical" evidence="1">
    <location>
        <begin position="158"/>
        <end position="183"/>
    </location>
</feature>
<dbReference type="OrthoDB" id="2757242at2759"/>
<dbReference type="InterPro" id="IPR045339">
    <property type="entry name" value="DUF6534"/>
</dbReference>
<keyword evidence="1" id="KW-0812">Transmembrane</keyword>
<dbReference type="Pfam" id="PF20152">
    <property type="entry name" value="DUF6534"/>
    <property type="match status" value="1"/>
</dbReference>
<feature type="transmembrane region" description="Helical" evidence="1">
    <location>
        <begin position="6"/>
        <end position="27"/>
    </location>
</feature>
<dbReference type="EMBL" id="KV417628">
    <property type="protein sequence ID" value="KZP13716.1"/>
    <property type="molecule type" value="Genomic_DNA"/>
</dbReference>
<proteinExistence type="predicted"/>
<keyword evidence="4" id="KW-1185">Reference proteome</keyword>
<protein>
    <recommendedName>
        <fullName evidence="2">DUF6534 domain-containing protein</fullName>
    </recommendedName>
</protein>
<dbReference type="PANTHER" id="PTHR40465">
    <property type="entry name" value="CHROMOSOME 1, WHOLE GENOME SHOTGUN SEQUENCE"/>
    <property type="match status" value="1"/>
</dbReference>
<gene>
    <name evidence="3" type="ORF">FIBSPDRAFT_960279</name>
</gene>
<evidence type="ECO:0000313" key="3">
    <source>
        <dbReference type="EMBL" id="KZP13716.1"/>
    </source>
</evidence>
<feature type="transmembrane region" description="Helical" evidence="1">
    <location>
        <begin position="111"/>
        <end position="138"/>
    </location>
</feature>
<evidence type="ECO:0000259" key="2">
    <source>
        <dbReference type="Pfam" id="PF20152"/>
    </source>
</evidence>
<keyword evidence="1" id="KW-0472">Membrane</keyword>
<evidence type="ECO:0000313" key="4">
    <source>
        <dbReference type="Proteomes" id="UP000076532"/>
    </source>
</evidence>
<accession>A0A166CJG3</accession>
<feature type="domain" description="DUF6534" evidence="2">
    <location>
        <begin position="169"/>
        <end position="248"/>
    </location>
</feature>
<reference evidence="3 4" key="1">
    <citation type="journal article" date="2016" name="Mol. Biol. Evol.">
        <title>Comparative Genomics of Early-Diverging Mushroom-Forming Fungi Provides Insights into the Origins of Lignocellulose Decay Capabilities.</title>
        <authorList>
            <person name="Nagy L.G."/>
            <person name="Riley R."/>
            <person name="Tritt A."/>
            <person name="Adam C."/>
            <person name="Daum C."/>
            <person name="Floudas D."/>
            <person name="Sun H."/>
            <person name="Yadav J.S."/>
            <person name="Pangilinan J."/>
            <person name="Larsson K.H."/>
            <person name="Matsuura K."/>
            <person name="Barry K."/>
            <person name="Labutti K."/>
            <person name="Kuo R."/>
            <person name="Ohm R.A."/>
            <person name="Bhattacharya S.S."/>
            <person name="Shirouzu T."/>
            <person name="Yoshinaga Y."/>
            <person name="Martin F.M."/>
            <person name="Grigoriev I.V."/>
            <person name="Hibbett D.S."/>
        </authorList>
    </citation>
    <scope>NUCLEOTIDE SEQUENCE [LARGE SCALE GENOMIC DNA]</scope>
    <source>
        <strain evidence="3 4">CBS 109695</strain>
    </source>
</reference>
<dbReference type="Proteomes" id="UP000076532">
    <property type="component" value="Unassembled WGS sequence"/>
</dbReference>